<dbReference type="SUPFAM" id="SSF52821">
    <property type="entry name" value="Rhodanese/Cell cycle control phosphatase"/>
    <property type="match status" value="1"/>
</dbReference>
<protein>
    <recommendedName>
        <fullName evidence="1">Rhodanese domain-containing protein</fullName>
    </recommendedName>
</protein>
<evidence type="ECO:0000313" key="2">
    <source>
        <dbReference type="EMBL" id="OAD39376.1"/>
    </source>
</evidence>
<dbReference type="Proteomes" id="UP000185657">
    <property type="component" value="Unassembled WGS sequence"/>
</dbReference>
<dbReference type="Pfam" id="PF00581">
    <property type="entry name" value="Rhodanese"/>
    <property type="match status" value="1"/>
</dbReference>
<dbReference type="EMBL" id="LVWD01000043">
    <property type="protein sequence ID" value="OAD39376.1"/>
    <property type="molecule type" value="Genomic_DNA"/>
</dbReference>
<dbReference type="PROSITE" id="PS50206">
    <property type="entry name" value="RHODANESE_3"/>
    <property type="match status" value="1"/>
</dbReference>
<accession>A0ABX2U139</accession>
<dbReference type="SMART" id="SM00450">
    <property type="entry name" value="RHOD"/>
    <property type="match status" value="1"/>
</dbReference>
<organism evidence="2 3">
    <name type="scientific">Hydrogenophaga crassostreae</name>
    <dbReference type="NCBI Taxonomy" id="1763535"/>
    <lineage>
        <taxon>Bacteria</taxon>
        <taxon>Pseudomonadati</taxon>
        <taxon>Pseudomonadota</taxon>
        <taxon>Betaproteobacteria</taxon>
        <taxon>Burkholderiales</taxon>
        <taxon>Comamonadaceae</taxon>
        <taxon>Hydrogenophaga</taxon>
    </lineage>
</organism>
<dbReference type="InterPro" id="IPR001763">
    <property type="entry name" value="Rhodanese-like_dom"/>
</dbReference>
<proteinExistence type="predicted"/>
<sequence>MHVMHISAEALSMRLADHSSFTLLDVRKLQALKSAGDRVLPGAQWLDPALWLDWKDSVPGDKPVVVYCAHGQEISQALTTALNVMGRDVACLTGGYGAWVGAGLPTQTLTRVPVGTPSPAGA</sequence>
<evidence type="ECO:0000259" key="1">
    <source>
        <dbReference type="PROSITE" id="PS50206"/>
    </source>
</evidence>
<feature type="domain" description="Rhodanese" evidence="1">
    <location>
        <begin position="17"/>
        <end position="108"/>
    </location>
</feature>
<dbReference type="InterPro" id="IPR036873">
    <property type="entry name" value="Rhodanese-like_dom_sf"/>
</dbReference>
<gene>
    <name evidence="2" type="ORF">LPB72_22615</name>
</gene>
<dbReference type="Gene3D" id="3.40.250.10">
    <property type="entry name" value="Rhodanese-like domain"/>
    <property type="match status" value="1"/>
</dbReference>
<name>A0ABX2U139_9BURK</name>
<reference evidence="2 3" key="1">
    <citation type="submission" date="2016-02" db="EMBL/GenBank/DDBJ databases">
        <title>Draft genome sequence of Hydrogenophaga sp. LPB0072.</title>
        <authorList>
            <person name="Shin S.-K."/>
            <person name="Yi H."/>
        </authorList>
    </citation>
    <scope>NUCLEOTIDE SEQUENCE [LARGE SCALE GENOMIC DNA]</scope>
    <source>
        <strain evidence="2 3">LPB0072</strain>
    </source>
</reference>
<evidence type="ECO:0000313" key="3">
    <source>
        <dbReference type="Proteomes" id="UP000185657"/>
    </source>
</evidence>
<keyword evidence="3" id="KW-1185">Reference proteome</keyword>
<comment type="caution">
    <text evidence="2">The sequence shown here is derived from an EMBL/GenBank/DDBJ whole genome shotgun (WGS) entry which is preliminary data.</text>
</comment>